<name>A0A2M6YQQ3_9BACT</name>
<dbReference type="Proteomes" id="UP000229559">
    <property type="component" value="Unassembled WGS sequence"/>
</dbReference>
<accession>A0A2M6YQQ3</accession>
<evidence type="ECO:0008006" key="3">
    <source>
        <dbReference type="Google" id="ProtNLM"/>
    </source>
</evidence>
<dbReference type="EMBL" id="PEXA01000001">
    <property type="protein sequence ID" value="PIU33444.1"/>
    <property type="molecule type" value="Genomic_DNA"/>
</dbReference>
<evidence type="ECO:0000313" key="2">
    <source>
        <dbReference type="Proteomes" id="UP000229559"/>
    </source>
</evidence>
<evidence type="ECO:0000313" key="1">
    <source>
        <dbReference type="EMBL" id="PIU33444.1"/>
    </source>
</evidence>
<organism evidence="1 2">
    <name type="scientific">Candidatus Shapirobacteria bacterium CG07_land_8_20_14_0_80_39_12</name>
    <dbReference type="NCBI Taxonomy" id="1974480"/>
    <lineage>
        <taxon>Bacteria</taxon>
        <taxon>Candidatus Shapironibacteriota</taxon>
    </lineage>
</organism>
<proteinExistence type="predicted"/>
<dbReference type="AlphaFoldDB" id="A0A2M6YQQ3"/>
<sequence length="208" mass="24778">MLVFIDDSGDPGFKLQKGSSPVFIIACVIFDDELEAEKTAVVIKEFRRKLKKSDFFEFKFNKANRKIRLEFLEKVSPFKFRIRAIVFEKTKIKSPELKTSKQSFYNYAIKMVLKNNFGRIKQAKVRLDGHGDRIYKKELIRYLRHELNNREEKIFKKLQFVNSKSNVLVQMADMIAGSIHRKYQINKTDARIYYAVIKKRVEDLWEFF</sequence>
<dbReference type="InterPro" id="IPR024524">
    <property type="entry name" value="DUF3800"/>
</dbReference>
<gene>
    <name evidence="1" type="ORF">COT04_00015</name>
</gene>
<comment type="caution">
    <text evidence="1">The sequence shown here is derived from an EMBL/GenBank/DDBJ whole genome shotgun (WGS) entry which is preliminary data.</text>
</comment>
<protein>
    <recommendedName>
        <fullName evidence="3">DUF3800 domain-containing protein</fullName>
    </recommendedName>
</protein>
<dbReference type="Pfam" id="PF12686">
    <property type="entry name" value="DUF3800"/>
    <property type="match status" value="1"/>
</dbReference>
<reference evidence="2" key="1">
    <citation type="submission" date="2017-09" db="EMBL/GenBank/DDBJ databases">
        <title>Depth-based differentiation of microbial function through sediment-hosted aquifers and enrichment of novel symbionts in the deep terrestrial subsurface.</title>
        <authorList>
            <person name="Probst A.J."/>
            <person name="Ladd B."/>
            <person name="Jarett J.K."/>
            <person name="Geller-Mcgrath D.E."/>
            <person name="Sieber C.M.K."/>
            <person name="Emerson J.B."/>
            <person name="Anantharaman K."/>
            <person name="Thomas B.C."/>
            <person name="Malmstrom R."/>
            <person name="Stieglmeier M."/>
            <person name="Klingl A."/>
            <person name="Woyke T."/>
            <person name="Ryan C.M."/>
            <person name="Banfield J.F."/>
        </authorList>
    </citation>
    <scope>NUCLEOTIDE SEQUENCE [LARGE SCALE GENOMIC DNA]</scope>
</reference>